<name>A0A1M5A6D8_9GAMM</name>
<accession>A0A1M5A6D8</accession>
<comment type="similarity">
    <text evidence="3">In the N-terminal section; belongs to the FlgJ family.</text>
</comment>
<evidence type="ECO:0000256" key="7">
    <source>
        <dbReference type="ARBA" id="ARBA00022795"/>
    </source>
</evidence>
<dbReference type="GO" id="GO:0004040">
    <property type="term" value="F:amidase activity"/>
    <property type="evidence" value="ECO:0007669"/>
    <property type="project" value="InterPro"/>
</dbReference>
<evidence type="ECO:0000256" key="1">
    <source>
        <dbReference type="ARBA" id="ARBA00002954"/>
    </source>
</evidence>
<keyword evidence="6" id="KW-0574">Periplasm</keyword>
<dbReference type="Proteomes" id="UP000242857">
    <property type="component" value="Unassembled WGS sequence"/>
</dbReference>
<keyword evidence="9" id="KW-0326">Glycosidase</keyword>
<dbReference type="GO" id="GO:0016798">
    <property type="term" value="F:hydrolase activity, acting on glycosyl bonds"/>
    <property type="evidence" value="ECO:0007669"/>
    <property type="project" value="UniProtKB-KW"/>
</dbReference>
<evidence type="ECO:0000256" key="8">
    <source>
        <dbReference type="ARBA" id="ARBA00022801"/>
    </source>
</evidence>
<dbReference type="GO" id="GO:0071555">
    <property type="term" value="P:cell wall organization"/>
    <property type="evidence" value="ECO:0007669"/>
    <property type="project" value="UniProtKB-KW"/>
</dbReference>
<dbReference type="RefSeq" id="WP_072756525.1">
    <property type="nucleotide sequence ID" value="NZ_FQUK01000048.1"/>
</dbReference>
<keyword evidence="8" id="KW-0378">Hydrolase</keyword>
<gene>
    <name evidence="14" type="ORF">SAMN02745204_02125</name>
</gene>
<keyword evidence="10" id="KW-0961">Cell wall biogenesis/degradation</keyword>
<evidence type="ECO:0000313" key="14">
    <source>
        <dbReference type="EMBL" id="SHF25830.1"/>
    </source>
</evidence>
<evidence type="ECO:0000256" key="9">
    <source>
        <dbReference type="ARBA" id="ARBA00023295"/>
    </source>
</evidence>
<dbReference type="Gene3D" id="2.10.70.40">
    <property type="entry name" value="peptidoglycan hydrolase"/>
    <property type="match status" value="1"/>
</dbReference>
<dbReference type="Pfam" id="PF01832">
    <property type="entry name" value="Glucosaminidase"/>
    <property type="match status" value="1"/>
</dbReference>
<dbReference type="InterPro" id="IPR013377">
    <property type="entry name" value="FlgJ"/>
</dbReference>
<evidence type="ECO:0000256" key="2">
    <source>
        <dbReference type="ARBA" id="ARBA00004418"/>
    </source>
</evidence>
<feature type="compositionally biased region" description="Pro residues" evidence="12">
    <location>
        <begin position="97"/>
        <end position="112"/>
    </location>
</feature>
<dbReference type="GO" id="GO:0044780">
    <property type="term" value="P:bacterial-type flagellum assembly"/>
    <property type="evidence" value="ECO:0007669"/>
    <property type="project" value="InterPro"/>
</dbReference>
<evidence type="ECO:0000259" key="13">
    <source>
        <dbReference type="SMART" id="SM00047"/>
    </source>
</evidence>
<dbReference type="PANTHER" id="PTHR33308:SF9">
    <property type="entry name" value="PEPTIDOGLYCAN HYDROLASE FLGJ"/>
    <property type="match status" value="1"/>
</dbReference>
<evidence type="ECO:0000256" key="12">
    <source>
        <dbReference type="SAM" id="MobiDB-lite"/>
    </source>
</evidence>
<dbReference type="SMART" id="SM00047">
    <property type="entry name" value="LYZ2"/>
    <property type="match status" value="1"/>
</dbReference>
<dbReference type="GO" id="GO:0071973">
    <property type="term" value="P:bacterial-type flagellum-dependent cell motility"/>
    <property type="evidence" value="ECO:0007669"/>
    <property type="project" value="TreeGrafter"/>
</dbReference>
<evidence type="ECO:0000256" key="11">
    <source>
        <dbReference type="ARBA" id="ARBA00030835"/>
    </source>
</evidence>
<protein>
    <recommendedName>
        <fullName evidence="5">Peptidoglycan hydrolase FlgJ</fullName>
    </recommendedName>
    <alternativeName>
        <fullName evidence="11">Muramidase FlgJ</fullName>
    </alternativeName>
</protein>
<dbReference type="InterPro" id="IPR051056">
    <property type="entry name" value="Glycosyl_Hydrolase_73"/>
</dbReference>
<keyword evidence="14" id="KW-0282">Flagellum</keyword>
<comment type="function">
    <text evidence="1">Flagellum-specific muramidase which hydrolyzes the peptidoglycan layer to assemble the rod structure in the periplasmic space.</text>
</comment>
<evidence type="ECO:0000256" key="6">
    <source>
        <dbReference type="ARBA" id="ARBA00022764"/>
    </source>
</evidence>
<dbReference type="InterPro" id="IPR002901">
    <property type="entry name" value="MGlyc_endo_b_GlcNAc-like_dom"/>
</dbReference>
<dbReference type="OrthoDB" id="289937at2"/>
<dbReference type="GO" id="GO:0042597">
    <property type="term" value="C:periplasmic space"/>
    <property type="evidence" value="ECO:0007669"/>
    <property type="project" value="UniProtKB-SubCell"/>
</dbReference>
<evidence type="ECO:0000256" key="4">
    <source>
        <dbReference type="ARBA" id="ARBA00007974"/>
    </source>
</evidence>
<feature type="domain" description="Mannosyl-glycoprotein endo-beta-N-acetylglucosamidase-like" evidence="13">
    <location>
        <begin position="163"/>
        <end position="328"/>
    </location>
</feature>
<dbReference type="NCBIfam" id="TIGR02541">
    <property type="entry name" value="flagell_FlgJ"/>
    <property type="match status" value="1"/>
</dbReference>
<evidence type="ECO:0000256" key="10">
    <source>
        <dbReference type="ARBA" id="ARBA00023316"/>
    </source>
</evidence>
<evidence type="ECO:0000256" key="5">
    <source>
        <dbReference type="ARBA" id="ARBA00013433"/>
    </source>
</evidence>
<comment type="subcellular location">
    <subcellularLocation>
        <location evidence="2">Periplasm</location>
    </subcellularLocation>
</comment>
<dbReference type="InterPro" id="IPR019301">
    <property type="entry name" value="Flagellar_prot_FlgJ_N"/>
</dbReference>
<comment type="similarity">
    <text evidence="4">In the C-terminal section; belongs to the glycosyl hydrolase 73 family.</text>
</comment>
<dbReference type="Gene3D" id="1.10.530.10">
    <property type="match status" value="1"/>
</dbReference>
<evidence type="ECO:0000313" key="15">
    <source>
        <dbReference type="Proteomes" id="UP000242857"/>
    </source>
</evidence>
<feature type="region of interest" description="Disordered" evidence="12">
    <location>
        <begin position="86"/>
        <end position="123"/>
    </location>
</feature>
<dbReference type="PANTHER" id="PTHR33308">
    <property type="entry name" value="PEPTIDOGLYCAN HYDROLASE FLGJ"/>
    <property type="match status" value="1"/>
</dbReference>
<dbReference type="EMBL" id="FQUK01000048">
    <property type="protein sequence ID" value="SHF25830.1"/>
    <property type="molecule type" value="Genomic_DNA"/>
</dbReference>
<reference evidence="15" key="1">
    <citation type="submission" date="2016-11" db="EMBL/GenBank/DDBJ databases">
        <authorList>
            <person name="Varghese N."/>
            <person name="Submissions S."/>
        </authorList>
    </citation>
    <scope>NUCLEOTIDE SEQUENCE [LARGE SCALE GENOMIC DNA]</scope>
    <source>
        <strain evidence="15">DSM 14834</strain>
    </source>
</reference>
<keyword evidence="7" id="KW-1005">Bacterial flagellum biogenesis</keyword>
<dbReference type="Pfam" id="PF10135">
    <property type="entry name" value="Rod-binding"/>
    <property type="match status" value="1"/>
</dbReference>
<dbReference type="STRING" id="213588.SAMN02745204_02125"/>
<keyword evidence="15" id="KW-1185">Reference proteome</keyword>
<keyword evidence="14" id="KW-0966">Cell projection</keyword>
<organism evidence="14 15">
    <name type="scientific">Thermomonas hydrothermalis</name>
    <dbReference type="NCBI Taxonomy" id="213588"/>
    <lineage>
        <taxon>Bacteria</taxon>
        <taxon>Pseudomonadati</taxon>
        <taxon>Pseudomonadota</taxon>
        <taxon>Gammaproteobacteria</taxon>
        <taxon>Lysobacterales</taxon>
        <taxon>Lysobacteraceae</taxon>
        <taxon>Thermomonas</taxon>
    </lineage>
</organism>
<evidence type="ECO:0000256" key="3">
    <source>
        <dbReference type="ARBA" id="ARBA00006880"/>
    </source>
</evidence>
<dbReference type="AlphaFoldDB" id="A0A1M5A6D8"/>
<sequence length="329" mass="34671">MRLPSATPIPLERPQTPERARVEEAARGLEGQFAQMLIKTLRSTTPGDPFAGDPTYRDLYDQALAQSLTKGRGLGLQPMIVKQLTRTTQGEAQPAAPAGPLPINPPARPIPLQPAGTPSGLPLPAGLRGDVLALTPASHGTSLPAMARPSMLPQQTASTATCDENAPLDCSSPEAFVRSVWPHAKKAAAELGVSPKALVAQAALETGWGRRLAGKDGKASSHNLFGIKASGGWQGAQVDAPTFEYINGERISVRARFRSYASAADAFADYTRLLQNPRYAAARGSGDDVHRFAHALQRAGYATDPMYAAKIAAIADGATLRRALDGLEG</sequence>
<proteinExistence type="inferred from homology"/>
<keyword evidence="14" id="KW-0969">Cilium</keyword>